<gene>
    <name evidence="1" type="ORF">SDC9_203251</name>
</gene>
<evidence type="ECO:0000313" key="1">
    <source>
        <dbReference type="EMBL" id="MPN55567.1"/>
    </source>
</evidence>
<comment type="caution">
    <text evidence="1">The sequence shown here is derived from an EMBL/GenBank/DDBJ whole genome shotgun (WGS) entry which is preliminary data.</text>
</comment>
<organism evidence="1">
    <name type="scientific">bioreactor metagenome</name>
    <dbReference type="NCBI Taxonomy" id="1076179"/>
    <lineage>
        <taxon>unclassified sequences</taxon>
        <taxon>metagenomes</taxon>
        <taxon>ecological metagenomes</taxon>
    </lineage>
</organism>
<sequence length="94" mass="11000">MRYRRRQLDHLFCLRHIIHANGIDQQCAFGTIEQRFQQQRLQLIAAQVVEDLAHFEAQEGFVFQRLHRPLRDGLQKLLSGFSGKSQLQQAWGLG</sequence>
<reference evidence="1" key="1">
    <citation type="submission" date="2019-08" db="EMBL/GenBank/DDBJ databases">
        <authorList>
            <person name="Kucharzyk K."/>
            <person name="Murdoch R.W."/>
            <person name="Higgins S."/>
            <person name="Loffler F."/>
        </authorList>
    </citation>
    <scope>NUCLEOTIDE SEQUENCE</scope>
</reference>
<proteinExistence type="predicted"/>
<accession>A0A645IWR0</accession>
<dbReference type="AlphaFoldDB" id="A0A645IWR0"/>
<dbReference type="EMBL" id="VSSQ01124990">
    <property type="protein sequence ID" value="MPN55567.1"/>
    <property type="molecule type" value="Genomic_DNA"/>
</dbReference>
<name>A0A645IWR0_9ZZZZ</name>
<protein>
    <submittedName>
        <fullName evidence="1">Uncharacterized protein</fullName>
    </submittedName>
</protein>